<gene>
    <name evidence="6" type="ORF">D8674_016098</name>
</gene>
<evidence type="ECO:0000256" key="3">
    <source>
        <dbReference type="SAM" id="Coils"/>
    </source>
</evidence>
<evidence type="ECO:0000256" key="2">
    <source>
        <dbReference type="PROSITE-ProRule" id="PRU00176"/>
    </source>
</evidence>
<keyword evidence="7" id="KW-1185">Reference proteome</keyword>
<evidence type="ECO:0000313" key="7">
    <source>
        <dbReference type="Proteomes" id="UP000327157"/>
    </source>
</evidence>
<dbReference type="InterPro" id="IPR035979">
    <property type="entry name" value="RBD_domain_sf"/>
</dbReference>
<dbReference type="AlphaFoldDB" id="A0A5N5HA14"/>
<dbReference type="CDD" id="cd12347">
    <property type="entry name" value="RRM_PPIE"/>
    <property type="match status" value="1"/>
</dbReference>
<accession>A0A5N5HA14</accession>
<dbReference type="SUPFAM" id="SSF54928">
    <property type="entry name" value="RNA-binding domain, RBD"/>
    <property type="match status" value="1"/>
</dbReference>
<organism evidence="6 7">
    <name type="scientific">Pyrus ussuriensis x Pyrus communis</name>
    <dbReference type="NCBI Taxonomy" id="2448454"/>
    <lineage>
        <taxon>Eukaryota</taxon>
        <taxon>Viridiplantae</taxon>
        <taxon>Streptophyta</taxon>
        <taxon>Embryophyta</taxon>
        <taxon>Tracheophyta</taxon>
        <taxon>Spermatophyta</taxon>
        <taxon>Magnoliopsida</taxon>
        <taxon>eudicotyledons</taxon>
        <taxon>Gunneridae</taxon>
        <taxon>Pentapetalae</taxon>
        <taxon>rosids</taxon>
        <taxon>fabids</taxon>
        <taxon>Rosales</taxon>
        <taxon>Rosaceae</taxon>
        <taxon>Amygdaloideae</taxon>
        <taxon>Maleae</taxon>
        <taxon>Pyrus</taxon>
    </lineage>
</organism>
<dbReference type="EMBL" id="SMOL01000160">
    <property type="protein sequence ID" value="KAB2624438.1"/>
    <property type="molecule type" value="Genomic_DNA"/>
</dbReference>
<keyword evidence="1 2" id="KW-0694">RNA-binding</keyword>
<dbReference type="PROSITE" id="PS50102">
    <property type="entry name" value="RRM"/>
    <property type="match status" value="1"/>
</dbReference>
<dbReference type="Pfam" id="PF00076">
    <property type="entry name" value="RRM_1"/>
    <property type="match status" value="1"/>
</dbReference>
<dbReference type="InterPro" id="IPR012677">
    <property type="entry name" value="Nucleotide-bd_a/b_plait_sf"/>
</dbReference>
<dbReference type="InterPro" id="IPR000504">
    <property type="entry name" value="RRM_dom"/>
</dbReference>
<dbReference type="FunFam" id="3.30.70.330:FF:000557">
    <property type="entry name" value="Peptidyl-prolyl cis-trans isomerase"/>
    <property type="match status" value="1"/>
</dbReference>
<feature type="region of interest" description="Disordered" evidence="4">
    <location>
        <begin position="270"/>
        <end position="293"/>
    </location>
</feature>
<feature type="compositionally biased region" description="Polar residues" evidence="4">
    <location>
        <begin position="279"/>
        <end position="293"/>
    </location>
</feature>
<name>A0A5N5HA14_9ROSA</name>
<keyword evidence="6" id="KW-0413">Isomerase</keyword>
<dbReference type="Gene3D" id="3.30.70.330">
    <property type="match status" value="1"/>
</dbReference>
<keyword evidence="3" id="KW-0175">Coiled coil</keyword>
<dbReference type="PANTHER" id="PTHR48037">
    <property type="entry name" value="ATPASE E1"/>
    <property type="match status" value="1"/>
</dbReference>
<proteinExistence type="predicted"/>
<dbReference type="Proteomes" id="UP000327157">
    <property type="component" value="Chromosome 16"/>
</dbReference>
<reference evidence="7" key="2">
    <citation type="submission" date="2019-10" db="EMBL/GenBank/DDBJ databases">
        <title>A de novo genome assembly of a pear dwarfing rootstock.</title>
        <authorList>
            <person name="Wang F."/>
            <person name="Wang J."/>
            <person name="Li S."/>
            <person name="Zhang Y."/>
            <person name="Fang M."/>
            <person name="Ma L."/>
            <person name="Zhao Y."/>
            <person name="Jiang S."/>
        </authorList>
    </citation>
    <scope>NUCLEOTIDE SEQUENCE [LARGE SCALE GENOMIC DNA]</scope>
</reference>
<evidence type="ECO:0000256" key="4">
    <source>
        <dbReference type="SAM" id="MobiDB-lite"/>
    </source>
</evidence>
<feature type="coiled-coil region" evidence="3">
    <location>
        <begin position="105"/>
        <end position="151"/>
    </location>
</feature>
<comment type="caution">
    <text evidence="6">The sequence shown here is derived from an EMBL/GenBank/DDBJ whole genome shotgun (WGS) entry which is preliminary data.</text>
</comment>
<evidence type="ECO:0000313" key="6">
    <source>
        <dbReference type="EMBL" id="KAB2624438.1"/>
    </source>
</evidence>
<reference evidence="6 7" key="3">
    <citation type="submission" date="2019-11" db="EMBL/GenBank/DDBJ databases">
        <title>A de novo genome assembly of a pear dwarfing rootstock.</title>
        <authorList>
            <person name="Wang F."/>
            <person name="Wang J."/>
            <person name="Li S."/>
            <person name="Zhang Y."/>
            <person name="Fang M."/>
            <person name="Ma L."/>
            <person name="Zhao Y."/>
            <person name="Jiang S."/>
        </authorList>
    </citation>
    <scope>NUCLEOTIDE SEQUENCE [LARGE SCALE GENOMIC DNA]</scope>
    <source>
        <strain evidence="6">S2</strain>
        <tissue evidence="6">Leaf</tissue>
    </source>
</reference>
<dbReference type="GO" id="GO:0016853">
    <property type="term" value="F:isomerase activity"/>
    <property type="evidence" value="ECO:0007669"/>
    <property type="project" value="UniProtKB-KW"/>
</dbReference>
<protein>
    <submittedName>
        <fullName evidence="6">Peptidyl-prolyl cis-trans isomerase E-like</fullName>
    </submittedName>
</protein>
<evidence type="ECO:0000259" key="5">
    <source>
        <dbReference type="PROSITE" id="PS50102"/>
    </source>
</evidence>
<dbReference type="SMART" id="SM00360">
    <property type="entry name" value="RRM"/>
    <property type="match status" value="1"/>
</dbReference>
<feature type="domain" description="RRM" evidence="5">
    <location>
        <begin position="9"/>
        <end position="80"/>
    </location>
</feature>
<reference evidence="6 7" key="1">
    <citation type="submission" date="2019-09" db="EMBL/GenBank/DDBJ databases">
        <authorList>
            <person name="Ou C."/>
        </authorList>
    </citation>
    <scope>NUCLEOTIDE SEQUENCE [LARGE SCALE GENOMIC DNA]</scope>
    <source>
        <strain evidence="6">S2</strain>
        <tissue evidence="6">Leaf</tissue>
    </source>
</reference>
<dbReference type="InterPro" id="IPR034168">
    <property type="entry name" value="PPIE_RRM"/>
</dbReference>
<evidence type="ECO:0000256" key="1">
    <source>
        <dbReference type="ARBA" id="ARBA00022884"/>
    </source>
</evidence>
<dbReference type="GO" id="GO:0003723">
    <property type="term" value="F:RNA binding"/>
    <property type="evidence" value="ECO:0007669"/>
    <property type="project" value="UniProtKB-UniRule"/>
</dbReference>
<dbReference type="PANTHER" id="PTHR48037:SF1">
    <property type="entry name" value="RRM DOMAIN-CONTAINING PROTEIN"/>
    <property type="match status" value="1"/>
</dbReference>
<sequence length="316" mass="35722">MAQQAVQKNTMYVGGLAEEVNESILYAAFIPFGDIKDVKTPLDQATQKHRSFGFVTFLEREDSAAAELYGRVLTVNYALPEKIKGGEQGWAAQPIWADADTWFERQQREEEMQRILAENKAAMQAAEELHRKKLTQEREGEKEEEIEMKDDPMARAEAEEDFEIHVLTSNENYAITSCFEVLHINHQAPRQTINLDQTEKGTRVRNYGLYSRRTTGRGGKIDSTNFTLLIVFAEGAIERKEGYKSTVEASICRERGVSNNKQFLTLENGGNKVPKFSGRTKTSADAASPKHNLTSLEQSKFARKSQSKKVCGWRMG</sequence>
<dbReference type="OrthoDB" id="193499at2759"/>